<dbReference type="SMART" id="SM00150">
    <property type="entry name" value="SPEC"/>
    <property type="match status" value="1"/>
</dbReference>
<dbReference type="AlphaFoldDB" id="A0ABD2J3T0"/>
<dbReference type="EMBL" id="JBICCN010000232">
    <property type="protein sequence ID" value="KAL3085382.1"/>
    <property type="molecule type" value="Genomic_DNA"/>
</dbReference>
<sequence>MPTNFAVRQHVQMPGLSDAHSDDSQSAGEAGHTVQKYAAKRYQLSRHFRNVQLMASMSRFLISYWMSFSSSHGFRVISDSLQFACGFLLQIQLDQSNDGLIRRVRTAWKILHTSAELDKAQIHLYGDQRPPGMEEDLMNSSTSTDSANSSFFVGLSRLIYIRNLSQDSLIAFIRAAQLELLWIHQREELEVTRNWSDLERLDIPMLQNYFKQLLHEIELHEKQFNDVHNQGAALINQRHPAGEVIEVYLRTMQNQWDWMLNLSKCLEGHLRDAYNAKAFVEESEQVEQQMQQQLDHLDREYSRTDFSLDDGEQMLRQLDSVREYIQQLHARLLSLTDRGRVHSVGQP</sequence>
<dbReference type="PANTHER" id="PTHR23169:SF23">
    <property type="entry name" value="SHORT STOP, ISOFORM H"/>
    <property type="match status" value="1"/>
</dbReference>
<dbReference type="InterPro" id="IPR018159">
    <property type="entry name" value="Spectrin/alpha-actinin"/>
</dbReference>
<accession>A0ABD2J3T0</accession>
<organism evidence="1 2">
    <name type="scientific">Heterodera schachtii</name>
    <name type="common">Sugarbeet cyst nematode worm</name>
    <name type="synonym">Tylenchus schachtii</name>
    <dbReference type="NCBI Taxonomy" id="97005"/>
    <lineage>
        <taxon>Eukaryota</taxon>
        <taxon>Metazoa</taxon>
        <taxon>Ecdysozoa</taxon>
        <taxon>Nematoda</taxon>
        <taxon>Chromadorea</taxon>
        <taxon>Rhabditida</taxon>
        <taxon>Tylenchina</taxon>
        <taxon>Tylenchomorpha</taxon>
        <taxon>Tylenchoidea</taxon>
        <taxon>Heteroderidae</taxon>
        <taxon>Heteroderinae</taxon>
        <taxon>Heterodera</taxon>
    </lineage>
</organism>
<dbReference type="InterPro" id="IPR043197">
    <property type="entry name" value="Plakin"/>
</dbReference>
<dbReference type="PANTHER" id="PTHR23169">
    <property type="entry name" value="ENVOPLAKIN"/>
    <property type="match status" value="1"/>
</dbReference>
<comment type="caution">
    <text evidence="1">The sequence shown here is derived from an EMBL/GenBank/DDBJ whole genome shotgun (WGS) entry which is preliminary data.</text>
</comment>
<protein>
    <submittedName>
        <fullName evidence="1">Uncharacterized protein</fullName>
    </submittedName>
</protein>
<dbReference type="CDD" id="cd00176">
    <property type="entry name" value="SPEC"/>
    <property type="match status" value="1"/>
</dbReference>
<evidence type="ECO:0000313" key="1">
    <source>
        <dbReference type="EMBL" id="KAL3085382.1"/>
    </source>
</evidence>
<dbReference type="SUPFAM" id="SSF46966">
    <property type="entry name" value="Spectrin repeat"/>
    <property type="match status" value="1"/>
</dbReference>
<reference evidence="1 2" key="1">
    <citation type="submission" date="2024-10" db="EMBL/GenBank/DDBJ databases">
        <authorList>
            <person name="Kim D."/>
        </authorList>
    </citation>
    <scope>NUCLEOTIDE SEQUENCE [LARGE SCALE GENOMIC DNA]</scope>
    <source>
        <strain evidence="1">Taebaek</strain>
    </source>
</reference>
<gene>
    <name evidence="1" type="ORF">niasHS_010451</name>
</gene>
<evidence type="ECO:0000313" key="2">
    <source>
        <dbReference type="Proteomes" id="UP001620645"/>
    </source>
</evidence>
<dbReference type="Gene3D" id="1.20.58.60">
    <property type="match status" value="2"/>
</dbReference>
<proteinExistence type="predicted"/>
<dbReference type="Proteomes" id="UP001620645">
    <property type="component" value="Unassembled WGS sequence"/>
</dbReference>
<keyword evidence="2" id="KW-1185">Reference proteome</keyword>
<name>A0ABD2J3T0_HETSC</name>